<reference evidence="2 3" key="1">
    <citation type="submission" date="2017-12" db="EMBL/GenBank/DDBJ databases">
        <title>Integrating genomic resources of turbot (Scophthalmus maximus) in depth evaluation of genetic and physical mapping variation across individuals.</title>
        <authorList>
            <person name="Martinez P."/>
        </authorList>
    </citation>
    <scope>NUCLEOTIDE SEQUENCE [LARGE SCALE GENOMIC DNA]</scope>
</reference>
<evidence type="ECO:0000313" key="2">
    <source>
        <dbReference type="EMBL" id="AWP01037.1"/>
    </source>
</evidence>
<sequence>MAAVGAGVTGVTGSWLLSPGVVGSFILLLLLSILLTALCSDCGSRSFELRHSKTDGNPLALVSVVKLEEARENPAIREIQKDER</sequence>
<organism evidence="2 3">
    <name type="scientific">Scophthalmus maximus</name>
    <name type="common">Turbot</name>
    <name type="synonym">Psetta maxima</name>
    <dbReference type="NCBI Taxonomy" id="52904"/>
    <lineage>
        <taxon>Eukaryota</taxon>
        <taxon>Metazoa</taxon>
        <taxon>Chordata</taxon>
        <taxon>Craniata</taxon>
        <taxon>Vertebrata</taxon>
        <taxon>Euteleostomi</taxon>
        <taxon>Actinopterygii</taxon>
        <taxon>Neopterygii</taxon>
        <taxon>Teleostei</taxon>
        <taxon>Neoteleostei</taxon>
        <taxon>Acanthomorphata</taxon>
        <taxon>Carangaria</taxon>
        <taxon>Pleuronectiformes</taxon>
        <taxon>Pleuronectoidei</taxon>
        <taxon>Scophthalmidae</taxon>
        <taxon>Scophthalmus</taxon>
    </lineage>
</organism>
<proteinExistence type="predicted"/>
<keyword evidence="1" id="KW-0472">Membrane</keyword>
<name>A0A2U9BAR2_SCOMX</name>
<evidence type="ECO:0000313" key="3">
    <source>
        <dbReference type="Proteomes" id="UP000246464"/>
    </source>
</evidence>
<feature type="non-terminal residue" evidence="2">
    <location>
        <position position="84"/>
    </location>
</feature>
<keyword evidence="1" id="KW-0812">Transmembrane</keyword>
<dbReference type="EMBL" id="CP026247">
    <property type="protein sequence ID" value="AWP01037.1"/>
    <property type="molecule type" value="Genomic_DNA"/>
</dbReference>
<keyword evidence="3" id="KW-1185">Reference proteome</keyword>
<accession>A0A2U9BAR2</accession>
<dbReference type="Proteomes" id="UP000246464">
    <property type="component" value="Chromosome 5"/>
</dbReference>
<protein>
    <submittedName>
        <fullName evidence="2">Uncharacterized protein</fullName>
    </submittedName>
</protein>
<dbReference type="AlphaFoldDB" id="A0A2U9BAR2"/>
<keyword evidence="1" id="KW-1133">Transmembrane helix</keyword>
<gene>
    <name evidence="2" type="ORF">SMAX5B_004734</name>
</gene>
<feature type="transmembrane region" description="Helical" evidence="1">
    <location>
        <begin position="20"/>
        <end position="40"/>
    </location>
</feature>
<evidence type="ECO:0000256" key="1">
    <source>
        <dbReference type="SAM" id="Phobius"/>
    </source>
</evidence>